<dbReference type="EMBL" id="PFAZ01000009">
    <property type="protein sequence ID" value="PIR88978.1"/>
    <property type="molecule type" value="Genomic_DNA"/>
</dbReference>
<accession>A0A2H0URE1</accession>
<sequence>MTFIYKNLNKIALLVFIFTVITFVAQTTKAQTGPELFITWKANSYIPPTYEGKALPIQGSEITLVVGLLDSGRFANLTNNEIRWYDGINLIGKGKGKVTITTTAKSDQNIRAEIMNYRGADLNKTINIPTTNPEIYIFPEIQPNQIIFKAIPYFFTINNPNELIINWSVNGIKAEGSPKDQTTLITNTSNLINKSQLLTYVVAKNSKNSTESVNKQLKLVILK</sequence>
<proteinExistence type="predicted"/>
<gene>
    <name evidence="1" type="ORF">COU07_03760</name>
</gene>
<dbReference type="AlphaFoldDB" id="A0A2H0URE1"/>
<organism evidence="1 2">
    <name type="scientific">Candidatus Harrisonbacteria bacterium CG10_big_fil_rev_8_21_14_0_10_40_38</name>
    <dbReference type="NCBI Taxonomy" id="1974583"/>
    <lineage>
        <taxon>Bacteria</taxon>
        <taxon>Candidatus Harrisoniibacteriota</taxon>
    </lineage>
</organism>
<evidence type="ECO:0000313" key="1">
    <source>
        <dbReference type="EMBL" id="PIR88978.1"/>
    </source>
</evidence>
<comment type="caution">
    <text evidence="1">The sequence shown here is derived from an EMBL/GenBank/DDBJ whole genome shotgun (WGS) entry which is preliminary data.</text>
</comment>
<name>A0A2H0URE1_9BACT</name>
<dbReference type="Proteomes" id="UP000231157">
    <property type="component" value="Unassembled WGS sequence"/>
</dbReference>
<reference evidence="2" key="1">
    <citation type="submission" date="2017-09" db="EMBL/GenBank/DDBJ databases">
        <title>Depth-based differentiation of microbial function through sediment-hosted aquifers and enrichment of novel symbionts in the deep terrestrial subsurface.</title>
        <authorList>
            <person name="Probst A.J."/>
            <person name="Ladd B."/>
            <person name="Jarett J.K."/>
            <person name="Geller-Mcgrath D.E."/>
            <person name="Sieber C.M.K."/>
            <person name="Emerson J.B."/>
            <person name="Anantharaman K."/>
            <person name="Thomas B.C."/>
            <person name="Malmstrom R."/>
            <person name="Stieglmeier M."/>
            <person name="Klingl A."/>
            <person name="Woyke T."/>
            <person name="Ryan C.M."/>
            <person name="Banfield J.F."/>
        </authorList>
    </citation>
    <scope>NUCLEOTIDE SEQUENCE [LARGE SCALE GENOMIC DNA]</scope>
</reference>
<protein>
    <submittedName>
        <fullName evidence="1">Uncharacterized protein</fullName>
    </submittedName>
</protein>
<evidence type="ECO:0000313" key="2">
    <source>
        <dbReference type="Proteomes" id="UP000231157"/>
    </source>
</evidence>